<keyword evidence="3" id="KW-0804">Transcription</keyword>
<dbReference type="InterPro" id="IPR020449">
    <property type="entry name" value="Tscrpt_reg_AraC-type_HTH"/>
</dbReference>
<protein>
    <submittedName>
        <fullName evidence="5">AraC family transcriptional regulator</fullName>
    </submittedName>
</protein>
<evidence type="ECO:0000313" key="5">
    <source>
        <dbReference type="EMBL" id="BBF92030.1"/>
    </source>
</evidence>
<dbReference type="SMART" id="SM00342">
    <property type="entry name" value="HTH_ARAC"/>
    <property type="match status" value="1"/>
</dbReference>
<dbReference type="KEGG" id="blag:BLTE_07150"/>
<reference evidence="5 6" key="1">
    <citation type="submission" date="2018-08" db="EMBL/GenBank/DDBJ databases">
        <title>Complete genome sequencing of Blastochloris tepida GI.</title>
        <authorList>
            <person name="Tsukatani Y."/>
            <person name="Mori H."/>
        </authorList>
    </citation>
    <scope>NUCLEOTIDE SEQUENCE [LARGE SCALE GENOMIC DNA]</scope>
    <source>
        <strain evidence="5 6">GI</strain>
    </source>
</reference>
<dbReference type="PRINTS" id="PR00032">
    <property type="entry name" value="HTHARAC"/>
</dbReference>
<dbReference type="SUPFAM" id="SSF46689">
    <property type="entry name" value="Homeodomain-like"/>
    <property type="match status" value="2"/>
</dbReference>
<evidence type="ECO:0000256" key="3">
    <source>
        <dbReference type="ARBA" id="ARBA00023163"/>
    </source>
</evidence>
<dbReference type="GO" id="GO:0003700">
    <property type="term" value="F:DNA-binding transcription factor activity"/>
    <property type="evidence" value="ECO:0007669"/>
    <property type="project" value="InterPro"/>
</dbReference>
<accession>A0A348FXJ7</accession>
<dbReference type="PANTHER" id="PTHR46796">
    <property type="entry name" value="HTH-TYPE TRANSCRIPTIONAL ACTIVATOR RHAS-RELATED"/>
    <property type="match status" value="1"/>
</dbReference>
<evidence type="ECO:0000256" key="1">
    <source>
        <dbReference type="ARBA" id="ARBA00023015"/>
    </source>
</evidence>
<dbReference type="Gene3D" id="1.10.10.60">
    <property type="entry name" value="Homeodomain-like"/>
    <property type="match status" value="2"/>
</dbReference>
<dbReference type="InterPro" id="IPR018060">
    <property type="entry name" value="HTH_AraC"/>
</dbReference>
<name>A0A348FXJ7_9HYPH</name>
<dbReference type="OrthoDB" id="9802263at2"/>
<evidence type="ECO:0000313" key="6">
    <source>
        <dbReference type="Proteomes" id="UP000266934"/>
    </source>
</evidence>
<dbReference type="Pfam" id="PF12852">
    <property type="entry name" value="Cupin_6"/>
    <property type="match status" value="1"/>
</dbReference>
<keyword evidence="2" id="KW-0238">DNA-binding</keyword>
<dbReference type="Pfam" id="PF12833">
    <property type="entry name" value="HTH_18"/>
    <property type="match status" value="1"/>
</dbReference>
<evidence type="ECO:0000259" key="4">
    <source>
        <dbReference type="PROSITE" id="PS01124"/>
    </source>
</evidence>
<keyword evidence="1" id="KW-0805">Transcription regulation</keyword>
<keyword evidence="6" id="KW-1185">Reference proteome</keyword>
<gene>
    <name evidence="5" type="ORF">BLTE_07150</name>
</gene>
<evidence type="ECO:0000256" key="2">
    <source>
        <dbReference type="ARBA" id="ARBA00023125"/>
    </source>
</evidence>
<organism evidence="5 6">
    <name type="scientific">Blastochloris tepida</name>
    <dbReference type="NCBI Taxonomy" id="2233851"/>
    <lineage>
        <taxon>Bacteria</taxon>
        <taxon>Pseudomonadati</taxon>
        <taxon>Pseudomonadota</taxon>
        <taxon>Alphaproteobacteria</taxon>
        <taxon>Hyphomicrobiales</taxon>
        <taxon>Blastochloridaceae</taxon>
        <taxon>Blastochloris</taxon>
    </lineage>
</organism>
<dbReference type="EMBL" id="AP018907">
    <property type="protein sequence ID" value="BBF92030.1"/>
    <property type="molecule type" value="Genomic_DNA"/>
</dbReference>
<dbReference type="PROSITE" id="PS00041">
    <property type="entry name" value="HTH_ARAC_FAMILY_1"/>
    <property type="match status" value="1"/>
</dbReference>
<dbReference type="InterPro" id="IPR018062">
    <property type="entry name" value="HTH_AraC-typ_CS"/>
</dbReference>
<sequence>MDPLSDVLRSVRLTGGIFLDSRFTAPWCVTAKITAEDYLSFLSSASQVIAYHVVFEGRLLLSVECEPPLVVNAGEVVLLPRNDLHTLASAAGLEPVSARDLIQVSPDGGLARIFHGGGGDATRLVCGFLGSEETSNPLIATLPRVLKLDLHQVSSWDWIEASVRFAAGELAAGKLPTSSVLSRLSELLFVEAVRHYSSTHTDHDLGWLRGLRDPYVGRALAIIHRDIRAPWSVEALAKAVALSRSAFVERFTALVGVPPIRYLTVCRLQAAKQHLRDSAKTVCQLAHAVGYESEEAFSRAFKREFGLSPVQWRDRG</sequence>
<dbReference type="InterPro" id="IPR032783">
    <property type="entry name" value="AraC_lig"/>
</dbReference>
<dbReference type="RefSeq" id="WP_126397705.1">
    <property type="nucleotide sequence ID" value="NZ_AP018907.1"/>
</dbReference>
<feature type="domain" description="HTH araC/xylS-type" evidence="4">
    <location>
        <begin position="217"/>
        <end position="315"/>
    </location>
</feature>
<dbReference type="GO" id="GO:0043565">
    <property type="term" value="F:sequence-specific DNA binding"/>
    <property type="evidence" value="ECO:0007669"/>
    <property type="project" value="InterPro"/>
</dbReference>
<dbReference type="PANTHER" id="PTHR46796:SF7">
    <property type="entry name" value="ARAC FAMILY TRANSCRIPTIONAL REGULATOR"/>
    <property type="match status" value="1"/>
</dbReference>
<dbReference type="Proteomes" id="UP000266934">
    <property type="component" value="Chromosome"/>
</dbReference>
<dbReference type="AlphaFoldDB" id="A0A348FXJ7"/>
<dbReference type="InterPro" id="IPR050204">
    <property type="entry name" value="AraC_XylS_family_regulators"/>
</dbReference>
<proteinExistence type="predicted"/>
<dbReference type="PROSITE" id="PS01124">
    <property type="entry name" value="HTH_ARAC_FAMILY_2"/>
    <property type="match status" value="1"/>
</dbReference>
<dbReference type="InterPro" id="IPR009057">
    <property type="entry name" value="Homeodomain-like_sf"/>
</dbReference>